<feature type="region of interest" description="Disordered" evidence="1">
    <location>
        <begin position="1"/>
        <end position="24"/>
    </location>
</feature>
<accession>A0A8J6BVH8</accession>
<protein>
    <submittedName>
        <fullName evidence="2">Uncharacterized protein</fullName>
    </submittedName>
</protein>
<feature type="region of interest" description="Disordered" evidence="1">
    <location>
        <begin position="110"/>
        <end position="135"/>
    </location>
</feature>
<feature type="compositionally biased region" description="Basic residues" evidence="1">
    <location>
        <begin position="115"/>
        <end position="129"/>
    </location>
</feature>
<proteinExistence type="predicted"/>
<evidence type="ECO:0000313" key="2">
    <source>
        <dbReference type="EMBL" id="KAG8094676.1"/>
    </source>
</evidence>
<evidence type="ECO:0000313" key="3">
    <source>
        <dbReference type="Proteomes" id="UP000729402"/>
    </source>
</evidence>
<sequence length="204" mass="22492">MAACRHIHPLHRRSPQPVAPATGSRTSTLVILQGKEAASRRPGGSPGSVRGYRLFVLLPWKLELVFTGLSNVDHGNQSSESQALGVRLSAIWRRRANAIRVSVLDGAREREAARERKKSGARGREKRTRYKTERRGKIEGKERRRPVGGLDLFCGGGRPLRRRRPSVDLLFSGGGVLFGGSRRVLFSGGGVQQRLQVLKGVRDT</sequence>
<evidence type="ECO:0000256" key="1">
    <source>
        <dbReference type="SAM" id="MobiDB-lite"/>
    </source>
</evidence>
<organism evidence="2 3">
    <name type="scientific">Zizania palustris</name>
    <name type="common">Northern wild rice</name>
    <dbReference type="NCBI Taxonomy" id="103762"/>
    <lineage>
        <taxon>Eukaryota</taxon>
        <taxon>Viridiplantae</taxon>
        <taxon>Streptophyta</taxon>
        <taxon>Embryophyta</taxon>
        <taxon>Tracheophyta</taxon>
        <taxon>Spermatophyta</taxon>
        <taxon>Magnoliopsida</taxon>
        <taxon>Liliopsida</taxon>
        <taxon>Poales</taxon>
        <taxon>Poaceae</taxon>
        <taxon>BOP clade</taxon>
        <taxon>Oryzoideae</taxon>
        <taxon>Oryzeae</taxon>
        <taxon>Zizaniinae</taxon>
        <taxon>Zizania</taxon>
    </lineage>
</organism>
<comment type="caution">
    <text evidence="2">The sequence shown here is derived from an EMBL/GenBank/DDBJ whole genome shotgun (WGS) entry which is preliminary data.</text>
</comment>
<reference evidence="2" key="1">
    <citation type="journal article" date="2021" name="bioRxiv">
        <title>Whole Genome Assembly and Annotation of Northern Wild Rice, Zizania palustris L., Supports a Whole Genome Duplication in the Zizania Genus.</title>
        <authorList>
            <person name="Haas M."/>
            <person name="Kono T."/>
            <person name="Macchietto M."/>
            <person name="Millas R."/>
            <person name="McGilp L."/>
            <person name="Shao M."/>
            <person name="Duquette J."/>
            <person name="Hirsch C.N."/>
            <person name="Kimball J."/>
        </authorList>
    </citation>
    <scope>NUCLEOTIDE SEQUENCE</scope>
    <source>
        <tissue evidence="2">Fresh leaf tissue</tissue>
    </source>
</reference>
<dbReference type="EMBL" id="JAAALK010000080">
    <property type="protein sequence ID" value="KAG8094676.1"/>
    <property type="molecule type" value="Genomic_DNA"/>
</dbReference>
<name>A0A8J6BVH8_ZIZPA</name>
<feature type="compositionally biased region" description="Basic residues" evidence="1">
    <location>
        <begin position="1"/>
        <end position="14"/>
    </location>
</feature>
<keyword evidence="3" id="KW-1185">Reference proteome</keyword>
<dbReference type="AlphaFoldDB" id="A0A8J6BVH8"/>
<reference evidence="2" key="2">
    <citation type="submission" date="2021-02" db="EMBL/GenBank/DDBJ databases">
        <authorList>
            <person name="Kimball J.A."/>
            <person name="Haas M.W."/>
            <person name="Macchietto M."/>
            <person name="Kono T."/>
            <person name="Duquette J."/>
            <person name="Shao M."/>
        </authorList>
    </citation>
    <scope>NUCLEOTIDE SEQUENCE</scope>
    <source>
        <tissue evidence="2">Fresh leaf tissue</tissue>
    </source>
</reference>
<gene>
    <name evidence="2" type="ORF">GUJ93_ZPchr0012g20066</name>
</gene>
<dbReference type="Proteomes" id="UP000729402">
    <property type="component" value="Unassembled WGS sequence"/>
</dbReference>